<name>A0A6J6G1E7_9ZZZZ</name>
<gene>
    <name evidence="1" type="ORF">UFOPK1775_00731</name>
</gene>
<sequence length="252" mass="28178">MSKWVIYVLLLVLSALAIYQIRLLRRISAKLRNLSKPERDPRLISKKSREENWQHYRQSEYFAQLINLMDFKAAIPGLRSWAASADVLLTLASTSQKIKPKVVVDLGSGVSTLVLAKSSPGAKVFSIDHLEEFAGKTRSLLQDHEITNVDLRVAPLRPHATGVDWYDVSAFADIDQIDLLFIDGPPGSKEDKARHPVLTQCLSKLSPGAVIVIDDVNRNGERELADMFLKALSGYELEILNHEKGTAVLRPR</sequence>
<dbReference type="EMBL" id="CAEZUB010000084">
    <property type="protein sequence ID" value="CAB4593033.1"/>
    <property type="molecule type" value="Genomic_DNA"/>
</dbReference>
<proteinExistence type="predicted"/>
<protein>
    <submittedName>
        <fullName evidence="1">Unannotated protein</fullName>
    </submittedName>
</protein>
<dbReference type="Gene3D" id="3.40.50.150">
    <property type="entry name" value="Vaccinia Virus protein VP39"/>
    <property type="match status" value="1"/>
</dbReference>
<organism evidence="1">
    <name type="scientific">freshwater metagenome</name>
    <dbReference type="NCBI Taxonomy" id="449393"/>
    <lineage>
        <taxon>unclassified sequences</taxon>
        <taxon>metagenomes</taxon>
        <taxon>ecological metagenomes</taxon>
    </lineage>
</organism>
<dbReference type="InterPro" id="IPR029063">
    <property type="entry name" value="SAM-dependent_MTases_sf"/>
</dbReference>
<dbReference type="AlphaFoldDB" id="A0A6J6G1E7"/>
<dbReference type="SUPFAM" id="SSF53335">
    <property type="entry name" value="S-adenosyl-L-methionine-dependent methyltransferases"/>
    <property type="match status" value="1"/>
</dbReference>
<reference evidence="1" key="1">
    <citation type="submission" date="2020-05" db="EMBL/GenBank/DDBJ databases">
        <authorList>
            <person name="Chiriac C."/>
            <person name="Salcher M."/>
            <person name="Ghai R."/>
            <person name="Kavagutti S V."/>
        </authorList>
    </citation>
    <scope>NUCLEOTIDE SEQUENCE</scope>
</reference>
<accession>A0A6J6G1E7</accession>
<evidence type="ECO:0000313" key="1">
    <source>
        <dbReference type="EMBL" id="CAB4593033.1"/>
    </source>
</evidence>
<dbReference type="Pfam" id="PF13578">
    <property type="entry name" value="Methyltransf_24"/>
    <property type="match status" value="1"/>
</dbReference>